<accession>A0A1E2URT0</accession>
<evidence type="ECO:0000256" key="8">
    <source>
        <dbReference type="ARBA" id="ARBA00023125"/>
    </source>
</evidence>
<name>A0A1E2URT0_9GAMM</name>
<sequence length="199" mass="22068">MLTATQHKTLAFIRRYLKRRGYAPSLIEIAEGIGITSKGTAHRHVQALAEAGRIRLIPGRKRGIELVDDEEQSKYSLPLLGSIAAGRPIEAIVGQERLDLAEYLAGANRYALQVKGDSMIDIGILDGDLVIIERCDTADDNAIVVALIDDQEATLKRLRRLKSGRIKLIAENSEIAPMIYTADRVRIQGVLVCQLRQYH</sequence>
<evidence type="ECO:0000259" key="15">
    <source>
        <dbReference type="Pfam" id="PF01726"/>
    </source>
</evidence>
<dbReference type="PANTHER" id="PTHR33516:SF2">
    <property type="entry name" value="LEXA REPRESSOR-RELATED"/>
    <property type="match status" value="1"/>
</dbReference>
<feature type="active site" description="For autocatalytic cleavage activity" evidence="12">
    <location>
        <position position="156"/>
    </location>
</feature>
<dbReference type="InterPro" id="IPR006197">
    <property type="entry name" value="Peptidase_S24_LexA"/>
</dbReference>
<evidence type="ECO:0000256" key="12">
    <source>
        <dbReference type="HAMAP-Rule" id="MF_00015"/>
    </source>
</evidence>
<gene>
    <name evidence="12" type="primary">lexA</name>
    <name evidence="16" type="ORF">A3196_12420</name>
</gene>
<keyword evidence="17" id="KW-1185">Reference proteome</keyword>
<evidence type="ECO:0000256" key="13">
    <source>
        <dbReference type="RuleBase" id="RU003991"/>
    </source>
</evidence>
<evidence type="ECO:0000256" key="10">
    <source>
        <dbReference type="ARBA" id="ARBA00023204"/>
    </source>
</evidence>
<keyword evidence="10 12" id="KW-0234">DNA repair</keyword>
<evidence type="ECO:0000256" key="6">
    <source>
        <dbReference type="ARBA" id="ARBA00022813"/>
    </source>
</evidence>
<evidence type="ECO:0000313" key="17">
    <source>
        <dbReference type="Proteomes" id="UP000094849"/>
    </source>
</evidence>
<comment type="subunit">
    <text evidence="12">Homodimer.</text>
</comment>
<reference evidence="16 17" key="1">
    <citation type="submission" date="2016-03" db="EMBL/GenBank/DDBJ databases">
        <title>Chemosynthetic sulphur-oxidizing symbionts of marine invertebrate animals are capable of nitrogen fixation.</title>
        <authorList>
            <person name="Petersen J.M."/>
            <person name="Kemper A."/>
            <person name="Gruber-Vodicka H."/>
            <person name="Cardini U."/>
            <person name="Geest Mvander."/>
            <person name="Kleiner M."/>
            <person name="Bulgheresi S."/>
            <person name="Fussmann M."/>
            <person name="Herbold C."/>
            <person name="Seah B.K.B."/>
            <person name="Antony C.Paul."/>
            <person name="Liu D."/>
            <person name="Belitz A."/>
            <person name="Weber M."/>
        </authorList>
    </citation>
    <scope>NUCLEOTIDE SEQUENCE [LARGE SCALE GENOMIC DNA]</scope>
    <source>
        <strain evidence="16">G_D</strain>
    </source>
</reference>
<dbReference type="CDD" id="cd06529">
    <property type="entry name" value="S24_LexA-like"/>
    <property type="match status" value="1"/>
</dbReference>
<dbReference type="EMBL" id="LVJZ01000003">
    <property type="protein sequence ID" value="ODB97488.1"/>
    <property type="molecule type" value="Genomic_DNA"/>
</dbReference>
<dbReference type="NCBIfam" id="TIGR00498">
    <property type="entry name" value="lexA"/>
    <property type="match status" value="1"/>
</dbReference>
<dbReference type="InterPro" id="IPR036286">
    <property type="entry name" value="LexA/Signal_pep-like_sf"/>
</dbReference>
<dbReference type="InterPro" id="IPR036390">
    <property type="entry name" value="WH_DNA-bd_sf"/>
</dbReference>
<dbReference type="InterPro" id="IPR006200">
    <property type="entry name" value="LexA"/>
</dbReference>
<feature type="active site" description="For autocatalytic cleavage activity" evidence="12">
    <location>
        <position position="118"/>
    </location>
</feature>
<dbReference type="GO" id="GO:0045892">
    <property type="term" value="P:negative regulation of DNA-templated transcription"/>
    <property type="evidence" value="ECO:0007669"/>
    <property type="project" value="UniProtKB-UniRule"/>
</dbReference>
<dbReference type="GO" id="GO:0009432">
    <property type="term" value="P:SOS response"/>
    <property type="evidence" value="ECO:0007669"/>
    <property type="project" value="UniProtKB-UniRule"/>
</dbReference>
<dbReference type="Pfam" id="PF00717">
    <property type="entry name" value="Peptidase_S24"/>
    <property type="match status" value="1"/>
</dbReference>
<dbReference type="PANTHER" id="PTHR33516">
    <property type="entry name" value="LEXA REPRESSOR"/>
    <property type="match status" value="1"/>
</dbReference>
<dbReference type="RefSeq" id="WP_069005255.1">
    <property type="nucleotide sequence ID" value="NZ_LVJW01000003.1"/>
</dbReference>
<dbReference type="InterPro" id="IPR036388">
    <property type="entry name" value="WH-like_DNA-bd_sf"/>
</dbReference>
<feature type="site" description="Cleavage; by autolysis" evidence="12">
    <location>
        <begin position="85"/>
        <end position="86"/>
    </location>
</feature>
<dbReference type="OrthoDB" id="9802364at2"/>
<dbReference type="Gene3D" id="2.10.109.10">
    <property type="entry name" value="Umud Fragment, subunit A"/>
    <property type="match status" value="1"/>
</dbReference>
<evidence type="ECO:0000256" key="9">
    <source>
        <dbReference type="ARBA" id="ARBA00023163"/>
    </source>
</evidence>
<comment type="function">
    <text evidence="12">Represses a number of genes involved in the response to DNA damage (SOS response), including recA and lexA. In the presence of single-stranded DNA, RecA interacts with LexA causing an autocatalytic cleavage which disrupts the DNA-binding part of LexA, leading to derepression of the SOS regulon and eventually DNA repair.</text>
</comment>
<dbReference type="GO" id="GO:0004252">
    <property type="term" value="F:serine-type endopeptidase activity"/>
    <property type="evidence" value="ECO:0007669"/>
    <property type="project" value="UniProtKB-UniRule"/>
</dbReference>
<feature type="DNA-binding region" description="H-T-H motif" evidence="12">
    <location>
        <begin position="26"/>
        <end position="46"/>
    </location>
</feature>
<evidence type="ECO:0000256" key="4">
    <source>
        <dbReference type="ARBA" id="ARBA00022763"/>
    </source>
</evidence>
<dbReference type="PRINTS" id="PR00726">
    <property type="entry name" value="LEXASERPTASE"/>
</dbReference>
<keyword evidence="2 12" id="KW-0678">Repressor</keyword>
<evidence type="ECO:0000256" key="11">
    <source>
        <dbReference type="ARBA" id="ARBA00023236"/>
    </source>
</evidence>
<dbReference type="InterPro" id="IPR050077">
    <property type="entry name" value="LexA_repressor"/>
</dbReference>
<dbReference type="AlphaFoldDB" id="A0A1E2URT0"/>
<dbReference type="Gene3D" id="1.10.10.10">
    <property type="entry name" value="Winged helix-like DNA-binding domain superfamily/Winged helix DNA-binding domain"/>
    <property type="match status" value="1"/>
</dbReference>
<protein>
    <recommendedName>
        <fullName evidence="12">LexA repressor</fullName>
        <ecNumber evidence="12">3.4.21.88</ecNumber>
    </recommendedName>
</protein>
<dbReference type="GO" id="GO:0003677">
    <property type="term" value="F:DNA binding"/>
    <property type="evidence" value="ECO:0007669"/>
    <property type="project" value="UniProtKB-UniRule"/>
</dbReference>
<dbReference type="EC" id="3.4.21.88" evidence="12"/>
<comment type="catalytic activity">
    <reaction evidence="12">
        <text>Hydrolysis of Ala-|-Gly bond in repressor LexA.</text>
        <dbReference type="EC" id="3.4.21.88"/>
    </reaction>
</comment>
<organism evidence="16 17">
    <name type="scientific">Candidatus Thiodiazotropha endoloripes</name>
    <dbReference type="NCBI Taxonomy" id="1818881"/>
    <lineage>
        <taxon>Bacteria</taxon>
        <taxon>Pseudomonadati</taxon>
        <taxon>Pseudomonadota</taxon>
        <taxon>Gammaproteobacteria</taxon>
        <taxon>Chromatiales</taxon>
        <taxon>Sedimenticolaceae</taxon>
        <taxon>Candidatus Thiodiazotropha</taxon>
    </lineage>
</organism>
<dbReference type="InterPro" id="IPR039418">
    <property type="entry name" value="LexA-like"/>
</dbReference>
<keyword evidence="11 12" id="KW-0742">SOS response</keyword>
<dbReference type="InterPro" id="IPR006199">
    <property type="entry name" value="LexA_DNA-bd_dom"/>
</dbReference>
<dbReference type="InterPro" id="IPR015927">
    <property type="entry name" value="Peptidase_S24_S26A/B/C"/>
</dbReference>
<keyword evidence="3 12" id="KW-0235">DNA replication</keyword>
<dbReference type="SUPFAM" id="SSF46785">
    <property type="entry name" value="Winged helix' DNA-binding domain"/>
    <property type="match status" value="1"/>
</dbReference>
<evidence type="ECO:0000256" key="2">
    <source>
        <dbReference type="ARBA" id="ARBA00022491"/>
    </source>
</evidence>
<comment type="caution">
    <text evidence="16">The sequence shown here is derived from an EMBL/GenBank/DDBJ whole genome shotgun (WGS) entry which is preliminary data.</text>
</comment>
<evidence type="ECO:0000256" key="7">
    <source>
        <dbReference type="ARBA" id="ARBA00023015"/>
    </source>
</evidence>
<dbReference type="STRING" id="1818881.A3196_12420"/>
<proteinExistence type="inferred from homology"/>
<keyword evidence="5 12" id="KW-0378">Hydrolase</keyword>
<evidence type="ECO:0000256" key="5">
    <source>
        <dbReference type="ARBA" id="ARBA00022801"/>
    </source>
</evidence>
<evidence type="ECO:0000256" key="3">
    <source>
        <dbReference type="ARBA" id="ARBA00022705"/>
    </source>
</evidence>
<dbReference type="GO" id="GO:0006508">
    <property type="term" value="P:proteolysis"/>
    <property type="evidence" value="ECO:0007669"/>
    <property type="project" value="InterPro"/>
</dbReference>
<keyword evidence="4 12" id="KW-0227">DNA damage</keyword>
<evidence type="ECO:0000313" key="16">
    <source>
        <dbReference type="EMBL" id="ODB97488.1"/>
    </source>
</evidence>
<comment type="similarity">
    <text evidence="1 12 13">Belongs to the peptidase S24 family.</text>
</comment>
<feature type="domain" description="LexA repressor DNA-binding" evidence="15">
    <location>
        <begin position="2"/>
        <end position="63"/>
    </location>
</feature>
<dbReference type="Pfam" id="PF01726">
    <property type="entry name" value="LexA_DNA_bind"/>
    <property type="match status" value="1"/>
</dbReference>
<evidence type="ECO:0000259" key="14">
    <source>
        <dbReference type="Pfam" id="PF00717"/>
    </source>
</evidence>
<keyword evidence="6 12" id="KW-0068">Autocatalytic cleavage</keyword>
<keyword evidence="9 12" id="KW-0804">Transcription</keyword>
<keyword evidence="8 12" id="KW-0238">DNA-binding</keyword>
<dbReference type="GO" id="GO:0006281">
    <property type="term" value="P:DNA repair"/>
    <property type="evidence" value="ECO:0007669"/>
    <property type="project" value="UniProtKB-UniRule"/>
</dbReference>
<feature type="domain" description="Peptidase S24/S26A/S26B/S26C" evidence="14">
    <location>
        <begin position="78"/>
        <end position="192"/>
    </location>
</feature>
<dbReference type="Proteomes" id="UP000094849">
    <property type="component" value="Unassembled WGS sequence"/>
</dbReference>
<dbReference type="SUPFAM" id="SSF51306">
    <property type="entry name" value="LexA/Signal peptidase"/>
    <property type="match status" value="1"/>
</dbReference>
<dbReference type="HAMAP" id="MF_00015">
    <property type="entry name" value="LexA"/>
    <property type="match status" value="1"/>
</dbReference>
<keyword evidence="7 12" id="KW-0805">Transcription regulation</keyword>
<dbReference type="GO" id="GO:0006260">
    <property type="term" value="P:DNA replication"/>
    <property type="evidence" value="ECO:0007669"/>
    <property type="project" value="UniProtKB-UniRule"/>
</dbReference>
<evidence type="ECO:0000256" key="1">
    <source>
        <dbReference type="ARBA" id="ARBA00007484"/>
    </source>
</evidence>